<dbReference type="Proteomes" id="UP001500274">
    <property type="component" value="Unassembled WGS sequence"/>
</dbReference>
<dbReference type="RefSeq" id="WP_344229348.1">
    <property type="nucleotide sequence ID" value="NZ_BAAARI010000014.1"/>
</dbReference>
<feature type="chain" id="PRO_5046374995" description="Lipoprotein" evidence="2">
    <location>
        <begin position="22"/>
        <end position="205"/>
    </location>
</feature>
<name>A0ABP6BQD7_9MICO</name>
<keyword evidence="4" id="KW-1185">Reference proteome</keyword>
<protein>
    <recommendedName>
        <fullName evidence="5">Lipoprotein</fullName>
    </recommendedName>
</protein>
<evidence type="ECO:0000313" key="3">
    <source>
        <dbReference type="EMBL" id="GAA2582061.1"/>
    </source>
</evidence>
<organism evidence="3 4">
    <name type="scientific">Microbacterium binotii</name>
    <dbReference type="NCBI Taxonomy" id="462710"/>
    <lineage>
        <taxon>Bacteria</taxon>
        <taxon>Bacillati</taxon>
        <taxon>Actinomycetota</taxon>
        <taxon>Actinomycetes</taxon>
        <taxon>Micrococcales</taxon>
        <taxon>Microbacteriaceae</taxon>
        <taxon>Microbacterium</taxon>
    </lineage>
</organism>
<feature type="region of interest" description="Disordered" evidence="1">
    <location>
        <begin position="179"/>
        <end position="205"/>
    </location>
</feature>
<reference evidence="4" key="1">
    <citation type="journal article" date="2019" name="Int. J. Syst. Evol. Microbiol.">
        <title>The Global Catalogue of Microorganisms (GCM) 10K type strain sequencing project: providing services to taxonomists for standard genome sequencing and annotation.</title>
        <authorList>
            <consortium name="The Broad Institute Genomics Platform"/>
            <consortium name="The Broad Institute Genome Sequencing Center for Infectious Disease"/>
            <person name="Wu L."/>
            <person name="Ma J."/>
        </authorList>
    </citation>
    <scope>NUCLEOTIDE SEQUENCE [LARGE SCALE GENOMIC DNA]</scope>
    <source>
        <strain evidence="4">JCM 16365</strain>
    </source>
</reference>
<sequence>MPRTARRLLLPLAAAATLALAGCTAAGPDVSPVDVGHAPVEATLPGTTLSVGDTAWVKVPAASGDTELVGATVLSMDPLAPEKIDGYAEKAELSSRHPFAIVVQYTWTPVSEYDSTTRTVPLIPIEADGSFAGWLANDVGNVAMGDADACGLSLPEPKDGTALECWVALTTGPDLGGVEFNGTSRSATFPDEEHPYAQQPVTWKP</sequence>
<evidence type="ECO:0000256" key="1">
    <source>
        <dbReference type="SAM" id="MobiDB-lite"/>
    </source>
</evidence>
<keyword evidence="2" id="KW-0732">Signal</keyword>
<comment type="caution">
    <text evidence="3">The sequence shown here is derived from an EMBL/GenBank/DDBJ whole genome shotgun (WGS) entry which is preliminary data.</text>
</comment>
<gene>
    <name evidence="3" type="ORF">GCM10009862_21420</name>
</gene>
<evidence type="ECO:0000256" key="2">
    <source>
        <dbReference type="SAM" id="SignalP"/>
    </source>
</evidence>
<evidence type="ECO:0000313" key="4">
    <source>
        <dbReference type="Proteomes" id="UP001500274"/>
    </source>
</evidence>
<dbReference type="PROSITE" id="PS51257">
    <property type="entry name" value="PROKAR_LIPOPROTEIN"/>
    <property type="match status" value="1"/>
</dbReference>
<evidence type="ECO:0008006" key="5">
    <source>
        <dbReference type="Google" id="ProtNLM"/>
    </source>
</evidence>
<accession>A0ABP6BQD7</accession>
<proteinExistence type="predicted"/>
<feature type="signal peptide" evidence="2">
    <location>
        <begin position="1"/>
        <end position="21"/>
    </location>
</feature>
<dbReference type="EMBL" id="BAAARI010000014">
    <property type="protein sequence ID" value="GAA2582061.1"/>
    <property type="molecule type" value="Genomic_DNA"/>
</dbReference>